<gene>
    <name evidence="2 5 6" type="ORF">Bm8237</name>
    <name evidence="3" type="ORF">BM_BM8237</name>
    <name evidence="2" type="ORF">BM_Bm8237</name>
</gene>
<name>A0A0K0JV78_BRUMA</name>
<evidence type="ECO:0000313" key="5">
    <source>
        <dbReference type="WBParaSite" id="Bm8237.1"/>
    </source>
</evidence>
<reference evidence="2" key="2">
    <citation type="submission" date="2012-12" db="EMBL/GenBank/DDBJ databases">
        <authorList>
            <person name="Gao Y.W."/>
            <person name="Fan S.T."/>
            <person name="Sun H.T."/>
            <person name="Wang Z."/>
            <person name="Gao X.L."/>
            <person name="Li Y.G."/>
            <person name="Wang T.C."/>
            <person name="Zhang K."/>
            <person name="Xu W.W."/>
            <person name="Yu Z.J."/>
            <person name="Xia X.Z."/>
        </authorList>
    </citation>
    <scope>NUCLEOTIDE SEQUENCE</scope>
    <source>
        <strain evidence="2">FR3</strain>
    </source>
</reference>
<feature type="compositionally biased region" description="Basic and acidic residues" evidence="1">
    <location>
        <begin position="78"/>
        <end position="94"/>
    </location>
</feature>
<dbReference type="AlphaFoldDB" id="A0A0K0JV78"/>
<evidence type="ECO:0000313" key="3">
    <source>
        <dbReference type="EMBL" id="VIP00355.1"/>
    </source>
</evidence>
<evidence type="ECO:0000313" key="4">
    <source>
        <dbReference type="Proteomes" id="UP000006672"/>
    </source>
</evidence>
<reference evidence="5" key="4">
    <citation type="submission" date="2019-12" db="UniProtKB">
        <authorList>
            <consortium name="WormBaseParasite"/>
        </authorList>
    </citation>
    <scope>IDENTIFICATION</scope>
</reference>
<dbReference type="RefSeq" id="XP_001893135.2">
    <property type="nucleotide sequence ID" value="XM_001893100.2"/>
</dbReference>
<dbReference type="WBParaSite" id="Bm8237.1">
    <property type="protein sequence ID" value="Bm8237.1"/>
    <property type="gene ID" value="WBGene00228498"/>
</dbReference>
<reference evidence="3" key="3">
    <citation type="submission" date="2019-04" db="EMBL/GenBank/DDBJ databases">
        <authorList>
            <person name="Howe K."/>
            <person name="Paulini M."/>
            <person name="Williams G."/>
        </authorList>
    </citation>
    <scope>NUCLEOTIDE SEQUENCE [LARGE SCALE GENOMIC DNA]</scope>
    <source>
        <strain evidence="3">FR3</strain>
    </source>
</reference>
<dbReference type="EMBL" id="LN855662">
    <property type="protein sequence ID" value="CDQ06562.1"/>
    <property type="molecule type" value="Genomic_DNA"/>
</dbReference>
<evidence type="ECO:0000256" key="1">
    <source>
        <dbReference type="SAM" id="MobiDB-lite"/>
    </source>
</evidence>
<accession>A0A0K0JV78</accession>
<sequence>MEVSTIDHLTNNLQVTNLSDQNLEQLNELHTRLRDEPKLLQSTIREQLACDMIEEVTPEMDQEDTNETEMPEEDENEGSTKDEQDMKMSEKITTLDDGSISFHNKKSRPRSGMSANRPKVLLRTPIRQHRRFNCPSLKCEKLSTTTMKVYLSKLNIKRCELRKMTRKFNG</sequence>
<feature type="compositionally biased region" description="Acidic residues" evidence="1">
    <location>
        <begin position="56"/>
        <end position="77"/>
    </location>
</feature>
<dbReference type="EMBL" id="CAAKNF010000058">
    <property type="protein sequence ID" value="VIP00355.1"/>
    <property type="molecule type" value="Genomic_DNA"/>
</dbReference>
<keyword evidence="4" id="KW-1185">Reference proteome</keyword>
<dbReference type="WormBase" id="Bm8237">
    <property type="protein sequence ID" value="BM12303"/>
    <property type="gene ID" value="WBGene00228498"/>
</dbReference>
<protein>
    <submittedName>
        <fullName evidence="2 5">Bm8237</fullName>
    </submittedName>
</protein>
<organism evidence="4 5">
    <name type="scientific">Brugia malayi</name>
    <name type="common">Filarial nematode worm</name>
    <dbReference type="NCBI Taxonomy" id="6279"/>
    <lineage>
        <taxon>Eukaryota</taxon>
        <taxon>Metazoa</taxon>
        <taxon>Ecdysozoa</taxon>
        <taxon>Nematoda</taxon>
        <taxon>Chromadorea</taxon>
        <taxon>Rhabditida</taxon>
        <taxon>Spirurina</taxon>
        <taxon>Spiruromorpha</taxon>
        <taxon>Filarioidea</taxon>
        <taxon>Onchocercidae</taxon>
        <taxon>Brugia</taxon>
    </lineage>
</organism>
<dbReference type="KEGG" id="bmy:BM_BM8237"/>
<evidence type="ECO:0000313" key="2">
    <source>
        <dbReference type="EMBL" id="CDQ06562.1"/>
    </source>
</evidence>
<feature type="region of interest" description="Disordered" evidence="1">
    <location>
        <begin position="56"/>
        <end position="115"/>
    </location>
</feature>
<evidence type="ECO:0000313" key="6">
    <source>
        <dbReference type="WormBase" id="Bm8237"/>
    </source>
</evidence>
<reference evidence="2 4" key="1">
    <citation type="journal article" date="2007" name="Science">
        <title>Draft genome of the filarial nematode parasite Brugia malayi.</title>
        <authorList>
            <person name="Ghedin E."/>
            <person name="Wang S."/>
            <person name="Spiro D."/>
            <person name="Caler E."/>
            <person name="Zhao Q."/>
            <person name="Crabtree J."/>
            <person name="Allen J.E."/>
            <person name="Delcher A.L."/>
            <person name="Guiliano D.B."/>
            <person name="Miranda-Saavedra D."/>
            <person name="Angiuoli S.V."/>
            <person name="Creasy T."/>
            <person name="Amedeo P."/>
            <person name="Haas B."/>
            <person name="El-Sayed N.M."/>
            <person name="Wortman J.R."/>
            <person name="Feldblyum T."/>
            <person name="Tallon L."/>
            <person name="Schatz M."/>
            <person name="Shumway M."/>
            <person name="Koo H."/>
            <person name="Salzberg S.L."/>
            <person name="Schobel S."/>
            <person name="Pertea M."/>
            <person name="Pop M."/>
            <person name="White O."/>
            <person name="Barton G.J."/>
            <person name="Carlow C.K."/>
            <person name="Crawford M.J."/>
            <person name="Daub J."/>
            <person name="Dimmic M.W."/>
            <person name="Estes C.F."/>
            <person name="Foster J.M."/>
            <person name="Ganatra M."/>
            <person name="Gregory W.F."/>
            <person name="Johnson N.M."/>
            <person name="Jin J."/>
            <person name="Komuniecki R."/>
            <person name="Korf I."/>
            <person name="Kumar S."/>
            <person name="Laney S."/>
            <person name="Li B.W."/>
            <person name="Li W."/>
            <person name="Lindblom T.H."/>
            <person name="Lustigman S."/>
            <person name="Ma D."/>
            <person name="Maina C.V."/>
            <person name="Martin D.M."/>
            <person name="McCarter J.P."/>
            <person name="McReynolds L."/>
            <person name="Mitreva M."/>
            <person name="Nutman T.B."/>
            <person name="Parkinson J."/>
            <person name="Peregrin-Alvarez J.M."/>
            <person name="Poole C."/>
            <person name="Ren Q."/>
            <person name="Saunders L."/>
            <person name="Sluder A.E."/>
            <person name="Smith K."/>
            <person name="Stanke M."/>
            <person name="Unnasch T.R."/>
            <person name="Ware J."/>
            <person name="Wei A.D."/>
            <person name="Weil G."/>
            <person name="Williams D.J."/>
            <person name="Zhang Y."/>
            <person name="Williams S.A."/>
            <person name="Fraser-Liggett C."/>
            <person name="Slatko B."/>
            <person name="Blaxter M.L."/>
            <person name="Scott A.L."/>
        </authorList>
    </citation>
    <scope>NUCLEOTIDE SEQUENCE</scope>
    <source>
        <strain evidence="2 4">FR3</strain>
    </source>
</reference>
<dbReference type="GeneID" id="6096588"/>
<dbReference type="CTD" id="6096588"/>
<dbReference type="Proteomes" id="UP000006672">
    <property type="component" value="Unassembled WGS sequence"/>
</dbReference>
<accession>A0A4E9G3W3</accession>
<proteinExistence type="predicted"/>